<evidence type="ECO:0000256" key="3">
    <source>
        <dbReference type="ARBA" id="ARBA00023015"/>
    </source>
</evidence>
<sequence length="418" mass="46507">MGDIDLANPFGGNIDNVVAYFVSHAGEADEFLNETKMPPPSAMCLGLTLPTAASTSDFGYSQGSDGTKTETPLMSYSRRNSTDTTVSTGSNNGDGPDYGDLELDTEDEKRRKRLERNRISARDSRRRKKQFLEFLEEKVAQLTDEIDSSRADLLDSTDKTLTSLKTHFVSSVHGKIAAYAANSPLPPDVDDEVRNTVQMIQERYGPNSQERQAVLNYHFQQLDTLLLPPYTRFLLWLSVQDEAFFAKTTASNKKLAEAERKESATKKDDLWSSLAAELGMTHEQEEKIKTHYRDTNSSKEAKVERRRIAAAATYMAEFKKSLSEQSKAMQSHADTIQSILTPEQMIRYEQYVHQHRDSYSATMKAKGSPSLGSEPPLVLNANIGNILRKPDEDLSVDDISTLLDSLAKDTLSTGVLGG</sequence>
<dbReference type="Proteomes" id="UP000332933">
    <property type="component" value="Unassembled WGS sequence"/>
</dbReference>
<keyword evidence="4" id="KW-0238">DNA-binding</keyword>
<dbReference type="CDD" id="cd14811">
    <property type="entry name" value="bZIP_u2"/>
    <property type="match status" value="1"/>
</dbReference>
<dbReference type="PROSITE" id="PS50217">
    <property type="entry name" value="BZIP"/>
    <property type="match status" value="1"/>
</dbReference>
<evidence type="ECO:0000256" key="7">
    <source>
        <dbReference type="SAM" id="Coils"/>
    </source>
</evidence>
<protein>
    <submittedName>
        <fullName evidence="11">Aste57867_16355 protein</fullName>
    </submittedName>
</protein>
<dbReference type="AlphaFoldDB" id="A0A485L593"/>
<dbReference type="PANTHER" id="PTHR47416:SF8">
    <property type="entry name" value="BASIC-LEUCINE ZIPPER TRANSCRIPTION FACTOR E-RELATED"/>
    <property type="match status" value="1"/>
</dbReference>
<reference evidence="11 12" key="1">
    <citation type="submission" date="2019-03" db="EMBL/GenBank/DDBJ databases">
        <authorList>
            <person name="Gaulin E."/>
            <person name="Dumas B."/>
        </authorList>
    </citation>
    <scope>NUCLEOTIDE SEQUENCE [LARGE SCALE GENOMIC DNA]</scope>
    <source>
        <strain evidence="11">CBS 568.67</strain>
    </source>
</reference>
<evidence type="ECO:0000256" key="8">
    <source>
        <dbReference type="SAM" id="MobiDB-lite"/>
    </source>
</evidence>
<dbReference type="SMART" id="SM00338">
    <property type="entry name" value="BRLZ"/>
    <property type="match status" value="1"/>
</dbReference>
<dbReference type="Pfam" id="PF00170">
    <property type="entry name" value="bZIP_1"/>
    <property type="match status" value="1"/>
</dbReference>
<evidence type="ECO:0000256" key="4">
    <source>
        <dbReference type="ARBA" id="ARBA00023125"/>
    </source>
</evidence>
<dbReference type="InterPro" id="IPR004827">
    <property type="entry name" value="bZIP"/>
</dbReference>
<organism evidence="11 12">
    <name type="scientific">Aphanomyces stellatus</name>
    <dbReference type="NCBI Taxonomy" id="120398"/>
    <lineage>
        <taxon>Eukaryota</taxon>
        <taxon>Sar</taxon>
        <taxon>Stramenopiles</taxon>
        <taxon>Oomycota</taxon>
        <taxon>Saprolegniomycetes</taxon>
        <taxon>Saprolegniales</taxon>
        <taxon>Verrucalvaceae</taxon>
        <taxon>Aphanomyces</taxon>
    </lineage>
</organism>
<name>A0A485L593_9STRA</name>
<keyword evidence="6" id="KW-0539">Nucleus</keyword>
<dbReference type="EMBL" id="VJMH01005869">
    <property type="protein sequence ID" value="KAF0692543.1"/>
    <property type="molecule type" value="Genomic_DNA"/>
</dbReference>
<evidence type="ECO:0000256" key="1">
    <source>
        <dbReference type="ARBA" id="ARBA00004123"/>
    </source>
</evidence>
<dbReference type="GO" id="GO:0003677">
    <property type="term" value="F:DNA binding"/>
    <property type="evidence" value="ECO:0007669"/>
    <property type="project" value="UniProtKB-KW"/>
</dbReference>
<proteinExistence type="inferred from homology"/>
<dbReference type="InterPro" id="IPR046347">
    <property type="entry name" value="bZIP_sf"/>
</dbReference>
<feature type="compositionally biased region" description="Polar residues" evidence="8">
    <location>
        <begin position="57"/>
        <end position="93"/>
    </location>
</feature>
<dbReference type="OrthoDB" id="425490at2759"/>
<dbReference type="GO" id="GO:0003700">
    <property type="term" value="F:DNA-binding transcription factor activity"/>
    <property type="evidence" value="ECO:0007669"/>
    <property type="project" value="InterPro"/>
</dbReference>
<evidence type="ECO:0000313" key="10">
    <source>
        <dbReference type="EMBL" id="KAF0692543.1"/>
    </source>
</evidence>
<dbReference type="Gene3D" id="1.20.5.170">
    <property type="match status" value="1"/>
</dbReference>
<evidence type="ECO:0000256" key="6">
    <source>
        <dbReference type="ARBA" id="ARBA00023242"/>
    </source>
</evidence>
<evidence type="ECO:0000256" key="2">
    <source>
        <dbReference type="ARBA" id="ARBA00007163"/>
    </source>
</evidence>
<evidence type="ECO:0000259" key="9">
    <source>
        <dbReference type="PROSITE" id="PS50217"/>
    </source>
</evidence>
<accession>A0A485L593</accession>
<comment type="subcellular location">
    <subcellularLocation>
        <location evidence="1">Nucleus</location>
    </subcellularLocation>
</comment>
<keyword evidence="7" id="KW-0175">Coiled coil</keyword>
<evidence type="ECO:0000256" key="5">
    <source>
        <dbReference type="ARBA" id="ARBA00023163"/>
    </source>
</evidence>
<feature type="coiled-coil region" evidence="7">
    <location>
        <begin position="125"/>
        <end position="152"/>
    </location>
</feature>
<keyword evidence="5" id="KW-0804">Transcription</keyword>
<dbReference type="PANTHER" id="PTHR47416">
    <property type="entry name" value="BASIC-LEUCINE ZIPPER TRANSCRIPTION FACTOR F-RELATED"/>
    <property type="match status" value="1"/>
</dbReference>
<reference evidence="10" key="2">
    <citation type="submission" date="2019-06" db="EMBL/GenBank/DDBJ databases">
        <title>Genomics analysis of Aphanomyces spp. identifies a new class of oomycete effector associated with host adaptation.</title>
        <authorList>
            <person name="Gaulin E."/>
        </authorList>
    </citation>
    <scope>NUCLEOTIDE SEQUENCE</scope>
    <source>
        <strain evidence="10">CBS 578.67</strain>
    </source>
</reference>
<feature type="region of interest" description="Disordered" evidence="8">
    <location>
        <begin position="57"/>
        <end position="106"/>
    </location>
</feature>
<comment type="similarity">
    <text evidence="2">Belongs to the bZIP family.</text>
</comment>
<feature type="compositionally biased region" description="Acidic residues" evidence="8">
    <location>
        <begin position="97"/>
        <end position="106"/>
    </location>
</feature>
<dbReference type="EMBL" id="CAADRA010005890">
    <property type="protein sequence ID" value="VFT93131.1"/>
    <property type="molecule type" value="Genomic_DNA"/>
</dbReference>
<gene>
    <name evidence="11" type="primary">Aste57867_16355</name>
    <name evidence="10" type="ORF">As57867_016298</name>
    <name evidence="11" type="ORF">ASTE57867_16355</name>
</gene>
<keyword evidence="3" id="KW-0805">Transcription regulation</keyword>
<evidence type="ECO:0000313" key="11">
    <source>
        <dbReference type="EMBL" id="VFT93131.1"/>
    </source>
</evidence>
<keyword evidence="12" id="KW-1185">Reference proteome</keyword>
<dbReference type="SUPFAM" id="SSF57959">
    <property type="entry name" value="Leucine zipper domain"/>
    <property type="match status" value="1"/>
</dbReference>
<evidence type="ECO:0000313" key="12">
    <source>
        <dbReference type="Proteomes" id="UP000332933"/>
    </source>
</evidence>
<feature type="domain" description="BZIP" evidence="9">
    <location>
        <begin position="107"/>
        <end position="145"/>
    </location>
</feature>
<dbReference type="GO" id="GO:0005634">
    <property type="term" value="C:nucleus"/>
    <property type="evidence" value="ECO:0007669"/>
    <property type="project" value="UniProtKB-SubCell"/>
</dbReference>